<dbReference type="GeneID" id="93620089"/>
<dbReference type="RefSeq" id="XP_067523809.1">
    <property type="nucleotide sequence ID" value="XM_067667708.1"/>
</dbReference>
<gene>
    <name evidence="3" type="ORF">RO3G_13124</name>
</gene>
<keyword evidence="4" id="KW-1185">Reference proteome</keyword>
<feature type="transmembrane region" description="Helical" evidence="2">
    <location>
        <begin position="6"/>
        <end position="24"/>
    </location>
</feature>
<feature type="region of interest" description="Disordered" evidence="1">
    <location>
        <begin position="30"/>
        <end position="96"/>
    </location>
</feature>
<keyword evidence="2" id="KW-0812">Transmembrane</keyword>
<reference evidence="3 4" key="1">
    <citation type="journal article" date="2009" name="PLoS Genet.">
        <title>Genomic analysis of the basal lineage fungus Rhizopus oryzae reveals a whole-genome duplication.</title>
        <authorList>
            <person name="Ma L.-J."/>
            <person name="Ibrahim A.S."/>
            <person name="Skory C."/>
            <person name="Grabherr M.G."/>
            <person name="Burger G."/>
            <person name="Butler M."/>
            <person name="Elias M."/>
            <person name="Idnurm A."/>
            <person name="Lang B.F."/>
            <person name="Sone T."/>
            <person name="Abe A."/>
            <person name="Calvo S.E."/>
            <person name="Corrochano L.M."/>
            <person name="Engels R."/>
            <person name="Fu J."/>
            <person name="Hansberg W."/>
            <person name="Kim J.-M."/>
            <person name="Kodira C.D."/>
            <person name="Koehrsen M.J."/>
            <person name="Liu B."/>
            <person name="Miranda-Saavedra D."/>
            <person name="O'Leary S."/>
            <person name="Ortiz-Castellanos L."/>
            <person name="Poulter R."/>
            <person name="Rodriguez-Romero J."/>
            <person name="Ruiz-Herrera J."/>
            <person name="Shen Y.-Q."/>
            <person name="Zeng Q."/>
            <person name="Galagan J."/>
            <person name="Birren B.W."/>
            <person name="Cuomo C.A."/>
            <person name="Wickes B.L."/>
        </authorList>
    </citation>
    <scope>NUCLEOTIDE SEQUENCE [LARGE SCALE GENOMIC DNA]</scope>
    <source>
        <strain evidence="4">RA 99-880 / ATCC MYA-4621 / FGSC 9543 / NRRL 43880</strain>
    </source>
</reference>
<dbReference type="AlphaFoldDB" id="I1CIY3"/>
<dbReference type="OMA" id="ATTYIRH"/>
<dbReference type="VEuPathDB" id="FungiDB:RO3G_13124"/>
<evidence type="ECO:0000313" key="4">
    <source>
        <dbReference type="Proteomes" id="UP000009138"/>
    </source>
</evidence>
<proteinExistence type="predicted"/>
<evidence type="ECO:0000313" key="3">
    <source>
        <dbReference type="EMBL" id="EIE88413.1"/>
    </source>
</evidence>
<dbReference type="InParanoid" id="I1CIY3"/>
<dbReference type="Proteomes" id="UP000009138">
    <property type="component" value="Unassembled WGS sequence"/>
</dbReference>
<keyword evidence="2" id="KW-1133">Transmembrane helix</keyword>
<evidence type="ECO:0000256" key="2">
    <source>
        <dbReference type="SAM" id="Phobius"/>
    </source>
</evidence>
<name>I1CIY3_RHIO9</name>
<accession>I1CIY3</accession>
<dbReference type="EMBL" id="CH476742">
    <property type="protein sequence ID" value="EIE88413.1"/>
    <property type="molecule type" value="Genomic_DNA"/>
</dbReference>
<keyword evidence="2" id="KW-0472">Membrane</keyword>
<organism evidence="3 4">
    <name type="scientific">Rhizopus delemar (strain RA 99-880 / ATCC MYA-4621 / FGSC 9543 / NRRL 43880)</name>
    <name type="common">Mucormycosis agent</name>
    <name type="synonym">Rhizopus arrhizus var. delemar</name>
    <dbReference type="NCBI Taxonomy" id="246409"/>
    <lineage>
        <taxon>Eukaryota</taxon>
        <taxon>Fungi</taxon>
        <taxon>Fungi incertae sedis</taxon>
        <taxon>Mucoromycota</taxon>
        <taxon>Mucoromycotina</taxon>
        <taxon>Mucoromycetes</taxon>
        <taxon>Mucorales</taxon>
        <taxon>Mucorineae</taxon>
        <taxon>Rhizopodaceae</taxon>
        <taxon>Rhizopus</taxon>
    </lineage>
</organism>
<protein>
    <submittedName>
        <fullName evidence="3">Uncharacterized protein</fullName>
    </submittedName>
</protein>
<feature type="compositionally biased region" description="Polar residues" evidence="1">
    <location>
        <begin position="30"/>
        <end position="49"/>
    </location>
</feature>
<evidence type="ECO:0000256" key="1">
    <source>
        <dbReference type="SAM" id="MobiDB-lite"/>
    </source>
</evidence>
<sequence>MFVVYNIVWIICVVLLFVSVFMLLKRRRAAQNNAPTSATTVQYYSTPQDGHTIDMNRPYHPPSTSQQPVYRPADTSAVEPPPPSYQDYAKDQRIHS</sequence>